<evidence type="ECO:0000259" key="3">
    <source>
        <dbReference type="Pfam" id="PF00884"/>
    </source>
</evidence>
<evidence type="ECO:0000256" key="1">
    <source>
        <dbReference type="ARBA" id="ARBA00022723"/>
    </source>
</evidence>
<name>A0A382DMI2_9ZZZZ</name>
<gene>
    <name evidence="4" type="ORF">METZ01_LOCUS191687</name>
</gene>
<evidence type="ECO:0000256" key="2">
    <source>
        <dbReference type="ARBA" id="ARBA00022801"/>
    </source>
</evidence>
<evidence type="ECO:0000313" key="4">
    <source>
        <dbReference type="EMBL" id="SVB38833.1"/>
    </source>
</evidence>
<dbReference type="PANTHER" id="PTHR45953:SF1">
    <property type="entry name" value="IDURONATE 2-SULFATASE"/>
    <property type="match status" value="1"/>
</dbReference>
<proteinExistence type="predicted"/>
<dbReference type="GO" id="GO:0005737">
    <property type="term" value="C:cytoplasm"/>
    <property type="evidence" value="ECO:0007669"/>
    <property type="project" value="TreeGrafter"/>
</dbReference>
<organism evidence="4">
    <name type="scientific">marine metagenome</name>
    <dbReference type="NCBI Taxonomy" id="408172"/>
    <lineage>
        <taxon>unclassified sequences</taxon>
        <taxon>metagenomes</taxon>
        <taxon>ecological metagenomes</taxon>
    </lineage>
</organism>
<keyword evidence="1" id="KW-0479">Metal-binding</keyword>
<dbReference type="GO" id="GO:0008484">
    <property type="term" value="F:sulfuric ester hydrolase activity"/>
    <property type="evidence" value="ECO:0007669"/>
    <property type="project" value="TreeGrafter"/>
</dbReference>
<dbReference type="AlphaFoldDB" id="A0A382DMI2"/>
<protein>
    <recommendedName>
        <fullName evidence="3">Sulfatase N-terminal domain-containing protein</fullName>
    </recommendedName>
</protein>
<dbReference type="PANTHER" id="PTHR45953">
    <property type="entry name" value="IDURONATE 2-SULFATASE"/>
    <property type="match status" value="1"/>
</dbReference>
<keyword evidence="2" id="KW-0378">Hydrolase</keyword>
<dbReference type="Pfam" id="PF00884">
    <property type="entry name" value="Sulfatase"/>
    <property type="match status" value="1"/>
</dbReference>
<dbReference type="InterPro" id="IPR017850">
    <property type="entry name" value="Alkaline_phosphatase_core_sf"/>
</dbReference>
<feature type="domain" description="Sulfatase N-terminal" evidence="3">
    <location>
        <begin position="3"/>
        <end position="392"/>
    </location>
</feature>
<dbReference type="GO" id="GO:0046872">
    <property type="term" value="F:metal ion binding"/>
    <property type="evidence" value="ECO:0007669"/>
    <property type="project" value="UniProtKB-KW"/>
</dbReference>
<accession>A0A382DMI2</accession>
<dbReference type="SUPFAM" id="SSF53649">
    <property type="entry name" value="Alkaline phosphatase-like"/>
    <property type="match status" value="1"/>
</dbReference>
<reference evidence="4" key="1">
    <citation type="submission" date="2018-05" db="EMBL/GenBank/DDBJ databases">
        <authorList>
            <person name="Lanie J.A."/>
            <person name="Ng W.-L."/>
            <person name="Kazmierczak K.M."/>
            <person name="Andrzejewski T.M."/>
            <person name="Davidsen T.M."/>
            <person name="Wayne K.J."/>
            <person name="Tettelin H."/>
            <person name="Glass J.I."/>
            <person name="Rusch D."/>
            <person name="Podicherti R."/>
            <person name="Tsui H.-C.T."/>
            <person name="Winkler M.E."/>
        </authorList>
    </citation>
    <scope>NUCLEOTIDE SEQUENCE</scope>
</reference>
<dbReference type="InterPro" id="IPR000917">
    <property type="entry name" value="Sulfatase_N"/>
</dbReference>
<sequence>MKPNILFIFSDQHRHDVMGCAGHPVVRTPNLDALAARGLHLTRVWCQSPICQPSRASLITGRHPYDLDLFYNDKSSATYASRDGGDTSGEFDPEWPTVMKQLQAGGYETATIGKTHYHGIPSPEDIKVAGGGYDFRNYESMVKRFGWDHVLEEFDKYVHSTRAFRTPYSDYLEELGLGKAYRDQIRSVFRLTPTHWRGETSVVSQENDLTSFLADRAIDWLKKRRRDKPFLLKLAFVQPHVPLIDDPDWAAFYANADIAVPDLNRPIKTNEAWSWYIDQLMEHSQAATMTADFVREGSRHYFGMVSLIDQKIGEVLAALTMQHELENTWIIYSCDHGEMLGSHGLWAKMNFYHPSVQVPLLLVPPIGMTGRQSNRLSELTDVTATIADIAGVELPAGCRGKSLLPELNCVIGTGHELVYSRIQSYAAVRDTRYRFTMEMNSGQACELFDLANDPDENENLVNEPGRKGMVDDYRDALKQMQDNRIN</sequence>
<dbReference type="Gene3D" id="3.40.720.10">
    <property type="entry name" value="Alkaline Phosphatase, subunit A"/>
    <property type="match status" value="1"/>
</dbReference>
<dbReference type="EMBL" id="UINC01039810">
    <property type="protein sequence ID" value="SVB38833.1"/>
    <property type="molecule type" value="Genomic_DNA"/>
</dbReference>